<sequence length="336" mass="38734">MDGKMEVIHDKNHTAFVRCGFCLDAYFSVWYDFGKWCSLTIVTEKISNHRRVAMKYIIEDDGKERRWLKWAITLLGSDKKEALFVNGMLINEHIAGIVRNIEHPVIVYVRGKWGALSDEKKKIVLPLLSLGNVGTMAGYPFSFLELQRVYDALEKQEEVDNTYVVLAIRGSIIKMLRATIATIRSEEEKEVVIYRAEKAFGIRVRESEIRKEIKEMDVGVSSLAPPISDGVIKGVFCDVAECLFTIEKEVRRDVVKRLHELEQEKKSVTLWTDGRVADARMILHGKKVRNSTGEEFPIIHKRHYAGRRVQLVIDSLPDMAAFQRKYRIFPDAYIRK</sequence>
<reference evidence="1 2" key="1">
    <citation type="journal article" date="2016" name="Nat. Commun.">
        <title>Thousands of microbial genomes shed light on interconnected biogeochemical processes in an aquifer system.</title>
        <authorList>
            <person name="Anantharaman K."/>
            <person name="Brown C.T."/>
            <person name="Hug L.A."/>
            <person name="Sharon I."/>
            <person name="Castelle C.J."/>
            <person name="Probst A.J."/>
            <person name="Thomas B.C."/>
            <person name="Singh A."/>
            <person name="Wilkins M.J."/>
            <person name="Karaoz U."/>
            <person name="Brodie E.L."/>
            <person name="Williams K.H."/>
            <person name="Hubbard S.S."/>
            <person name="Banfield J.F."/>
        </authorList>
    </citation>
    <scope>NUCLEOTIDE SEQUENCE [LARGE SCALE GENOMIC DNA]</scope>
</reference>
<proteinExistence type="predicted"/>
<name>A0A1F5B0T3_9BACT</name>
<gene>
    <name evidence="1" type="ORF">A2Z10_02970</name>
</gene>
<evidence type="ECO:0000313" key="2">
    <source>
        <dbReference type="Proteomes" id="UP000176639"/>
    </source>
</evidence>
<organism evidence="1 2">
    <name type="scientific">Candidatus Azambacteria bacterium RBG_16_47_10</name>
    <dbReference type="NCBI Taxonomy" id="1797292"/>
    <lineage>
        <taxon>Bacteria</taxon>
        <taxon>Candidatus Azamiibacteriota</taxon>
    </lineage>
</organism>
<dbReference type="Proteomes" id="UP000176639">
    <property type="component" value="Unassembled WGS sequence"/>
</dbReference>
<accession>A0A1F5B0T3</accession>
<comment type="caution">
    <text evidence="1">The sequence shown here is derived from an EMBL/GenBank/DDBJ whole genome shotgun (WGS) entry which is preliminary data.</text>
</comment>
<dbReference type="EMBL" id="MEYI01000009">
    <property type="protein sequence ID" value="OGD24232.1"/>
    <property type="molecule type" value="Genomic_DNA"/>
</dbReference>
<evidence type="ECO:0000313" key="1">
    <source>
        <dbReference type="EMBL" id="OGD24232.1"/>
    </source>
</evidence>
<dbReference type="AlphaFoldDB" id="A0A1F5B0T3"/>
<protein>
    <submittedName>
        <fullName evidence="1">Uncharacterized protein</fullName>
    </submittedName>
</protein>